<proteinExistence type="predicted"/>
<dbReference type="OrthoDB" id="423534at2759"/>
<dbReference type="GO" id="GO:0000139">
    <property type="term" value="C:Golgi membrane"/>
    <property type="evidence" value="ECO:0007669"/>
    <property type="project" value="TreeGrafter"/>
</dbReference>
<dbReference type="EMBL" id="KE123991">
    <property type="protein sequence ID" value="EPB86331.1"/>
    <property type="molecule type" value="Genomic_DNA"/>
</dbReference>
<evidence type="ECO:0000256" key="5">
    <source>
        <dbReference type="SAM" id="Phobius"/>
    </source>
</evidence>
<sequence length="174" mass="18730">MNLSIVFRVINIVVAAFMIIGGVMTCIAGGKYLLLCFPNFIQGIFVIIFGIMTAIFEFRLPAIITQFASFMFSFMGRGIFYSFLGAITLNYGGLGLASGIIVLAFGVGYIVLHFFKNIEAPSNMQKRAYEDAVGYSTQVNDTPSPNFQSGGYPQPGVGGQPTYPSANYANPGAV</sequence>
<comment type="subcellular location">
    <subcellularLocation>
        <location evidence="1">Membrane</location>
        <topology evidence="1">Multi-pass membrane protein</topology>
    </subcellularLocation>
</comment>
<evidence type="ECO:0000256" key="4">
    <source>
        <dbReference type="ARBA" id="ARBA00023136"/>
    </source>
</evidence>
<dbReference type="InParanoid" id="S2J874"/>
<keyword evidence="4 5" id="KW-0472">Membrane</keyword>
<dbReference type="VEuPathDB" id="FungiDB:HMPREF1544_06870"/>
<evidence type="ECO:0000313" key="7">
    <source>
        <dbReference type="Proteomes" id="UP000014254"/>
    </source>
</evidence>
<dbReference type="InterPro" id="IPR013714">
    <property type="entry name" value="Golgi_TVP15"/>
</dbReference>
<dbReference type="PANTHER" id="PTHR28128:SF1">
    <property type="entry name" value="GOLGI APPARATUS MEMBRANE PROTEIN TVP15"/>
    <property type="match status" value="1"/>
</dbReference>
<gene>
    <name evidence="6" type="ORF">HMPREF1544_06870</name>
</gene>
<evidence type="ECO:0000256" key="3">
    <source>
        <dbReference type="ARBA" id="ARBA00022989"/>
    </source>
</evidence>
<feature type="transmembrane region" description="Helical" evidence="5">
    <location>
        <begin position="12"/>
        <end position="34"/>
    </location>
</feature>
<keyword evidence="2 5" id="KW-0812">Transmembrane</keyword>
<evidence type="ECO:0000256" key="1">
    <source>
        <dbReference type="ARBA" id="ARBA00004141"/>
    </source>
</evidence>
<protein>
    <recommendedName>
        <fullName evidence="8">COPI-coated vesicle protein</fullName>
    </recommendedName>
</protein>
<dbReference type="eggNOG" id="ENOG502S9HE">
    <property type="taxonomic scope" value="Eukaryota"/>
</dbReference>
<dbReference type="GO" id="GO:0016192">
    <property type="term" value="P:vesicle-mediated transport"/>
    <property type="evidence" value="ECO:0007669"/>
    <property type="project" value="TreeGrafter"/>
</dbReference>
<name>S2J874_MUCC1</name>
<dbReference type="Pfam" id="PF08507">
    <property type="entry name" value="COPI_assoc"/>
    <property type="match status" value="1"/>
</dbReference>
<keyword evidence="7" id="KW-1185">Reference proteome</keyword>
<reference evidence="7" key="1">
    <citation type="submission" date="2013-05" db="EMBL/GenBank/DDBJ databases">
        <title>The Genome sequence of Mucor circinelloides f. circinelloides 1006PhL.</title>
        <authorList>
            <consortium name="The Broad Institute Genomics Platform"/>
            <person name="Cuomo C."/>
            <person name="Earl A."/>
            <person name="Findley K."/>
            <person name="Lee S.C."/>
            <person name="Walker B."/>
            <person name="Young S."/>
            <person name="Zeng Q."/>
            <person name="Gargeya S."/>
            <person name="Fitzgerald M."/>
            <person name="Haas B."/>
            <person name="Abouelleil A."/>
            <person name="Allen A.W."/>
            <person name="Alvarado L."/>
            <person name="Arachchi H.M."/>
            <person name="Berlin A.M."/>
            <person name="Chapman S.B."/>
            <person name="Gainer-Dewar J."/>
            <person name="Goldberg J."/>
            <person name="Griggs A."/>
            <person name="Gujja S."/>
            <person name="Hansen M."/>
            <person name="Howarth C."/>
            <person name="Imamovic A."/>
            <person name="Ireland A."/>
            <person name="Larimer J."/>
            <person name="McCowan C."/>
            <person name="Murphy C."/>
            <person name="Pearson M."/>
            <person name="Poon T.W."/>
            <person name="Priest M."/>
            <person name="Roberts A."/>
            <person name="Saif S."/>
            <person name="Shea T."/>
            <person name="Sisk P."/>
            <person name="Sykes S."/>
            <person name="Wortman J."/>
            <person name="Nusbaum C."/>
            <person name="Birren B."/>
        </authorList>
    </citation>
    <scope>NUCLEOTIDE SEQUENCE [LARGE SCALE GENOMIC DNA]</scope>
    <source>
        <strain evidence="7">1006PhL</strain>
    </source>
</reference>
<dbReference type="PANTHER" id="PTHR28128">
    <property type="entry name" value="GOLGI APPARATUS MEMBRANE PROTEIN TVP15"/>
    <property type="match status" value="1"/>
</dbReference>
<evidence type="ECO:0008006" key="8">
    <source>
        <dbReference type="Google" id="ProtNLM"/>
    </source>
</evidence>
<dbReference type="OMA" id="MDYSDAF"/>
<feature type="transmembrane region" description="Helical" evidence="5">
    <location>
        <begin position="40"/>
        <end position="58"/>
    </location>
</feature>
<dbReference type="AlphaFoldDB" id="S2J874"/>
<evidence type="ECO:0000313" key="6">
    <source>
        <dbReference type="EMBL" id="EPB86331.1"/>
    </source>
</evidence>
<feature type="transmembrane region" description="Helical" evidence="5">
    <location>
        <begin position="70"/>
        <end position="89"/>
    </location>
</feature>
<feature type="transmembrane region" description="Helical" evidence="5">
    <location>
        <begin position="95"/>
        <end position="115"/>
    </location>
</feature>
<organism evidence="6 7">
    <name type="scientific">Mucor circinelloides f. circinelloides (strain 1006PhL)</name>
    <name type="common">Mucormycosis agent</name>
    <name type="synonym">Calyptromyces circinelloides</name>
    <dbReference type="NCBI Taxonomy" id="1220926"/>
    <lineage>
        <taxon>Eukaryota</taxon>
        <taxon>Fungi</taxon>
        <taxon>Fungi incertae sedis</taxon>
        <taxon>Mucoromycota</taxon>
        <taxon>Mucoromycotina</taxon>
        <taxon>Mucoromycetes</taxon>
        <taxon>Mucorales</taxon>
        <taxon>Mucorineae</taxon>
        <taxon>Mucoraceae</taxon>
        <taxon>Mucor</taxon>
    </lineage>
</organism>
<dbReference type="FunCoup" id="S2J874">
    <property type="interactions" value="58"/>
</dbReference>
<accession>S2J874</accession>
<dbReference type="Proteomes" id="UP000014254">
    <property type="component" value="Unassembled WGS sequence"/>
</dbReference>
<evidence type="ECO:0000256" key="2">
    <source>
        <dbReference type="ARBA" id="ARBA00022692"/>
    </source>
</evidence>
<keyword evidence="3 5" id="KW-1133">Transmembrane helix</keyword>